<keyword evidence="2 6" id="KW-0812">Transmembrane</keyword>
<dbReference type="PANTHER" id="PTHR30168">
    <property type="entry name" value="PUTATIVE MEMBRANE PROTEIN YPFJ"/>
    <property type="match status" value="1"/>
</dbReference>
<sequence length="302" mass="32737">MRWKGRRESGNVEDRRGYRMAGGSRPGLRIPLSRGRSARGGGLGLGGILIVLALAWFTGIDPLTLLGLNGGSSYDSGPAISSGTTAPANDETSRFVSVVLADTEDTWNTLLAEQGMNYPEPRLVLFSDAVRSACGQASAAVGPFYCGQDQKIYIDLTFYRQLAGQLKAPGDFAQAYVLAHEVGHHLQNVLGILPEYHQARQGMSERDANALSVRVELQADCFAGIWAHHAARQQDFIEDGDIEEALNAASRIGDDTLQKQARGYAVPETFNHGSSAQRVRWFREGFSSGDIRACDTFKASTL</sequence>
<dbReference type="Proteomes" id="UP001597327">
    <property type="component" value="Unassembled WGS sequence"/>
</dbReference>
<dbReference type="Pfam" id="PF04228">
    <property type="entry name" value="Zn_peptidase"/>
    <property type="match status" value="1"/>
</dbReference>
<feature type="region of interest" description="Disordered" evidence="5">
    <location>
        <begin position="1"/>
        <end position="20"/>
    </location>
</feature>
<organism evidence="7 8">
    <name type="scientific">Roseibium aestuarii</name>
    <dbReference type="NCBI Taxonomy" id="2600299"/>
    <lineage>
        <taxon>Bacteria</taxon>
        <taxon>Pseudomonadati</taxon>
        <taxon>Pseudomonadota</taxon>
        <taxon>Alphaproteobacteria</taxon>
        <taxon>Hyphomicrobiales</taxon>
        <taxon>Stappiaceae</taxon>
        <taxon>Roseibium</taxon>
    </lineage>
</organism>
<evidence type="ECO:0000256" key="6">
    <source>
        <dbReference type="SAM" id="Phobius"/>
    </source>
</evidence>
<dbReference type="RefSeq" id="WP_149893165.1">
    <property type="nucleotide sequence ID" value="NZ_JBHUFA010000016.1"/>
</dbReference>
<protein>
    <submittedName>
        <fullName evidence="7">Neutral zinc metallopeptidase</fullName>
    </submittedName>
</protein>
<gene>
    <name evidence="7" type="ORF">ACFSC7_19300</name>
</gene>
<dbReference type="InterPro" id="IPR007343">
    <property type="entry name" value="Uncharacterised_pept_Zn_put"/>
</dbReference>
<dbReference type="EMBL" id="JBHUFA010000016">
    <property type="protein sequence ID" value="MFD1697672.1"/>
    <property type="molecule type" value="Genomic_DNA"/>
</dbReference>
<evidence type="ECO:0000256" key="3">
    <source>
        <dbReference type="ARBA" id="ARBA00022989"/>
    </source>
</evidence>
<evidence type="ECO:0000256" key="4">
    <source>
        <dbReference type="ARBA" id="ARBA00023136"/>
    </source>
</evidence>
<evidence type="ECO:0000256" key="5">
    <source>
        <dbReference type="SAM" id="MobiDB-lite"/>
    </source>
</evidence>
<evidence type="ECO:0000313" key="8">
    <source>
        <dbReference type="Proteomes" id="UP001597327"/>
    </source>
</evidence>
<keyword evidence="8" id="KW-1185">Reference proteome</keyword>
<dbReference type="PANTHER" id="PTHR30168:SF0">
    <property type="entry name" value="INNER MEMBRANE PROTEIN"/>
    <property type="match status" value="1"/>
</dbReference>
<comment type="caution">
    <text evidence="7">The sequence shown here is derived from an EMBL/GenBank/DDBJ whole genome shotgun (WGS) entry which is preliminary data.</text>
</comment>
<proteinExistence type="predicted"/>
<evidence type="ECO:0000313" key="7">
    <source>
        <dbReference type="EMBL" id="MFD1697672.1"/>
    </source>
</evidence>
<feature type="transmembrane region" description="Helical" evidence="6">
    <location>
        <begin position="38"/>
        <end position="57"/>
    </location>
</feature>
<keyword evidence="3 6" id="KW-1133">Transmembrane helix</keyword>
<reference evidence="8" key="1">
    <citation type="journal article" date="2019" name="Int. J. Syst. Evol. Microbiol.">
        <title>The Global Catalogue of Microorganisms (GCM) 10K type strain sequencing project: providing services to taxonomists for standard genome sequencing and annotation.</title>
        <authorList>
            <consortium name="The Broad Institute Genomics Platform"/>
            <consortium name="The Broad Institute Genome Sequencing Center for Infectious Disease"/>
            <person name="Wu L."/>
            <person name="Ma J."/>
        </authorList>
    </citation>
    <scope>NUCLEOTIDE SEQUENCE [LARGE SCALE GENOMIC DNA]</scope>
    <source>
        <strain evidence="8">JCM 3369</strain>
    </source>
</reference>
<feature type="compositionally biased region" description="Basic and acidic residues" evidence="5">
    <location>
        <begin position="1"/>
        <end position="17"/>
    </location>
</feature>
<evidence type="ECO:0000256" key="2">
    <source>
        <dbReference type="ARBA" id="ARBA00022692"/>
    </source>
</evidence>
<name>A0ABW4K2J0_9HYPH</name>
<evidence type="ECO:0000256" key="1">
    <source>
        <dbReference type="ARBA" id="ARBA00004167"/>
    </source>
</evidence>
<comment type="subcellular location">
    <subcellularLocation>
        <location evidence="1">Membrane</location>
        <topology evidence="1">Single-pass membrane protein</topology>
    </subcellularLocation>
</comment>
<accession>A0ABW4K2J0</accession>
<keyword evidence="4 6" id="KW-0472">Membrane</keyword>